<name>A0AA48I3Q1_9FIRM</name>
<dbReference type="GO" id="GO:0019843">
    <property type="term" value="F:rRNA binding"/>
    <property type="evidence" value="ECO:0007669"/>
    <property type="project" value="UniProtKB-UniRule"/>
</dbReference>
<dbReference type="InterPro" id="IPR036935">
    <property type="entry name" value="Ribosomal_bL9_N_sf"/>
</dbReference>
<evidence type="ECO:0000259" key="9">
    <source>
        <dbReference type="Pfam" id="PF03948"/>
    </source>
</evidence>
<evidence type="ECO:0000256" key="2">
    <source>
        <dbReference type="ARBA" id="ARBA00022730"/>
    </source>
</evidence>
<dbReference type="GO" id="GO:0005840">
    <property type="term" value="C:ribosome"/>
    <property type="evidence" value="ECO:0007669"/>
    <property type="project" value="UniProtKB-KW"/>
</dbReference>
<evidence type="ECO:0000256" key="7">
    <source>
        <dbReference type="HAMAP-Rule" id="MF_00503"/>
    </source>
</evidence>
<keyword evidence="3 7" id="KW-0694">RNA-binding</keyword>
<dbReference type="KEGG" id="ptrh:RsTaC01_0060"/>
<dbReference type="NCBIfam" id="TIGR00158">
    <property type="entry name" value="L9"/>
    <property type="match status" value="1"/>
</dbReference>
<comment type="similarity">
    <text evidence="1 7">Belongs to the bacterial ribosomal protein bL9 family.</text>
</comment>
<keyword evidence="2 7" id="KW-0699">rRNA-binding</keyword>
<dbReference type="Pfam" id="PF01281">
    <property type="entry name" value="Ribosomal_L9_N"/>
    <property type="match status" value="1"/>
</dbReference>
<evidence type="ECO:0000256" key="4">
    <source>
        <dbReference type="ARBA" id="ARBA00022980"/>
    </source>
</evidence>
<dbReference type="SUPFAM" id="SSF55658">
    <property type="entry name" value="L9 N-domain-like"/>
    <property type="match status" value="1"/>
</dbReference>
<protein>
    <recommendedName>
        <fullName evidence="6 7">Large ribosomal subunit protein bL9</fullName>
    </recommendedName>
</protein>
<feature type="domain" description="Ribosomal protein L9" evidence="8">
    <location>
        <begin position="1"/>
        <end position="46"/>
    </location>
</feature>
<dbReference type="InterPro" id="IPR036791">
    <property type="entry name" value="Ribosomal_bL9_C_sf"/>
</dbReference>
<dbReference type="GO" id="GO:0003735">
    <property type="term" value="F:structural constituent of ribosome"/>
    <property type="evidence" value="ECO:0007669"/>
    <property type="project" value="InterPro"/>
</dbReference>
<dbReference type="Gene3D" id="3.10.430.100">
    <property type="entry name" value="Ribosomal protein L9, C-terminal domain"/>
    <property type="match status" value="1"/>
</dbReference>
<dbReference type="Pfam" id="PF03948">
    <property type="entry name" value="Ribosomal_L9_C"/>
    <property type="match status" value="1"/>
</dbReference>
<proteinExistence type="inferred from homology"/>
<dbReference type="Proteomes" id="UP001335720">
    <property type="component" value="Chromosome"/>
</dbReference>
<organism evidence="10">
    <name type="scientific">Candidatus Paraimprobicoccus trichonymphae</name>
    <dbReference type="NCBI Taxonomy" id="3033793"/>
    <lineage>
        <taxon>Bacteria</taxon>
        <taxon>Bacillati</taxon>
        <taxon>Bacillota</taxon>
        <taxon>Clostridia</taxon>
        <taxon>Candidatus Paraimprobicoccus</taxon>
    </lineage>
</organism>
<dbReference type="SUPFAM" id="SSF55653">
    <property type="entry name" value="Ribosomal protein L9 C-domain"/>
    <property type="match status" value="1"/>
</dbReference>
<dbReference type="InterPro" id="IPR009027">
    <property type="entry name" value="Ribosomal_bL9/RNase_H1_N"/>
</dbReference>
<dbReference type="InterPro" id="IPR020069">
    <property type="entry name" value="Ribosomal_bL9_C"/>
</dbReference>
<dbReference type="InterPro" id="IPR020594">
    <property type="entry name" value="Ribosomal_bL9_bac/chp"/>
</dbReference>
<dbReference type="Gene3D" id="3.40.5.10">
    <property type="entry name" value="Ribosomal protein L9, N-terminal domain"/>
    <property type="match status" value="1"/>
</dbReference>
<gene>
    <name evidence="7" type="primary">rplI</name>
    <name evidence="10" type="ORF">RsTaC01_0060</name>
</gene>
<evidence type="ECO:0000256" key="3">
    <source>
        <dbReference type="ARBA" id="ARBA00022884"/>
    </source>
</evidence>
<evidence type="ECO:0000256" key="5">
    <source>
        <dbReference type="ARBA" id="ARBA00023274"/>
    </source>
</evidence>
<reference evidence="10" key="1">
    <citation type="journal article" date="2023" name="ISME J.">
        <title>Emergence of putative energy parasites within Clostridia revealed by genome analysis of a novel endosymbiotic clade.</title>
        <authorList>
            <person name="Takahashi K."/>
            <person name="Kuwahara H."/>
            <person name="Horikawa Y."/>
            <person name="Izawa K."/>
            <person name="Kato D."/>
            <person name="Inagaki T."/>
            <person name="Yuki M."/>
            <person name="Ohkuma M."/>
            <person name="Hongoh Y."/>
        </authorList>
    </citation>
    <scope>NUCLEOTIDE SEQUENCE</scope>
    <source>
        <strain evidence="10">RsTa-C01</strain>
    </source>
</reference>
<evidence type="ECO:0000256" key="1">
    <source>
        <dbReference type="ARBA" id="ARBA00010605"/>
    </source>
</evidence>
<sequence length="147" mass="16792">MKVILLENVGSEKKGTVKEVKPGYARNFLLRNNLAKIATSKNLKDLENLKKAEEYKKELEKQDFIKISEAIDGKEIEIKTKVGETGKLFGSVTSKEITEKINEMFFLDIDKRKVCLPEDINSTGRHKIEIRFANDISSKIFVNVTEE</sequence>
<dbReference type="EMBL" id="AP027925">
    <property type="protein sequence ID" value="BED92362.1"/>
    <property type="molecule type" value="Genomic_DNA"/>
</dbReference>
<dbReference type="PANTHER" id="PTHR21368">
    <property type="entry name" value="50S RIBOSOMAL PROTEIN L9"/>
    <property type="match status" value="1"/>
</dbReference>
<evidence type="ECO:0000256" key="6">
    <source>
        <dbReference type="ARBA" id="ARBA00035292"/>
    </source>
</evidence>
<feature type="domain" description="Large ribosomal subunit protein bL9 C-terminal" evidence="9">
    <location>
        <begin position="66"/>
        <end position="145"/>
    </location>
</feature>
<dbReference type="InterPro" id="IPR000244">
    <property type="entry name" value="Ribosomal_bL9"/>
</dbReference>
<evidence type="ECO:0000259" key="8">
    <source>
        <dbReference type="Pfam" id="PF01281"/>
    </source>
</evidence>
<dbReference type="GO" id="GO:1990904">
    <property type="term" value="C:ribonucleoprotein complex"/>
    <property type="evidence" value="ECO:0007669"/>
    <property type="project" value="UniProtKB-KW"/>
</dbReference>
<comment type="function">
    <text evidence="7">Binds to the 23S rRNA.</text>
</comment>
<keyword evidence="5 7" id="KW-0687">Ribonucleoprotein</keyword>
<keyword evidence="4 7" id="KW-0689">Ribosomal protein</keyword>
<evidence type="ECO:0000313" key="10">
    <source>
        <dbReference type="EMBL" id="BED92362.1"/>
    </source>
</evidence>
<dbReference type="GO" id="GO:0006412">
    <property type="term" value="P:translation"/>
    <property type="evidence" value="ECO:0007669"/>
    <property type="project" value="UniProtKB-UniRule"/>
</dbReference>
<accession>A0AA48I3Q1</accession>
<dbReference type="InterPro" id="IPR020070">
    <property type="entry name" value="Ribosomal_bL9_N"/>
</dbReference>
<dbReference type="AlphaFoldDB" id="A0AA48I3Q1"/>
<dbReference type="HAMAP" id="MF_00503">
    <property type="entry name" value="Ribosomal_bL9"/>
    <property type="match status" value="1"/>
</dbReference>